<dbReference type="AlphaFoldDB" id="A0A6C0EQ66"/>
<sequence>MTMLKELSCMLNKDLKSTLQILISILFRNASIHSITYQGKTYRELPNSWVHRENDFNEEEKNLECTGVNWDDDCDVMYSTEAVYASEIEFTWSWDDLDEHPDYENMTLQAKDFLQHLEDKMDEVVFPGLIRLENVSGENDDHRGSDHCLLSLPFESVELENPTLREFLKGLFLNKSHHFDKWYEMYIDSRIIERPNGMWVVQLEFDHGS</sequence>
<reference evidence="1" key="1">
    <citation type="journal article" date="2020" name="Nature">
        <title>Giant virus diversity and host interactions through global metagenomics.</title>
        <authorList>
            <person name="Schulz F."/>
            <person name="Roux S."/>
            <person name="Paez-Espino D."/>
            <person name="Jungbluth S."/>
            <person name="Walsh D.A."/>
            <person name="Denef V.J."/>
            <person name="McMahon K.D."/>
            <person name="Konstantinidis K.T."/>
            <person name="Eloe-Fadrosh E.A."/>
            <person name="Kyrpides N.C."/>
            <person name="Woyke T."/>
        </authorList>
    </citation>
    <scope>NUCLEOTIDE SEQUENCE</scope>
    <source>
        <strain evidence="1">GVMAG-M-3300005589-24</strain>
    </source>
</reference>
<evidence type="ECO:0000313" key="1">
    <source>
        <dbReference type="EMBL" id="QHT29455.1"/>
    </source>
</evidence>
<proteinExistence type="predicted"/>
<name>A0A6C0EQ66_9ZZZZ</name>
<dbReference type="EMBL" id="MN738877">
    <property type="protein sequence ID" value="QHT29455.1"/>
    <property type="molecule type" value="Genomic_DNA"/>
</dbReference>
<protein>
    <submittedName>
        <fullName evidence="1">Uncharacterized protein</fullName>
    </submittedName>
</protein>
<organism evidence="1">
    <name type="scientific">viral metagenome</name>
    <dbReference type="NCBI Taxonomy" id="1070528"/>
    <lineage>
        <taxon>unclassified sequences</taxon>
        <taxon>metagenomes</taxon>
        <taxon>organismal metagenomes</taxon>
    </lineage>
</organism>
<accession>A0A6C0EQ66</accession>